<feature type="region of interest" description="Disordered" evidence="1">
    <location>
        <begin position="1"/>
        <end position="27"/>
    </location>
</feature>
<keyword evidence="3" id="KW-1185">Reference proteome</keyword>
<evidence type="ECO:0000313" key="2">
    <source>
        <dbReference type="EMBL" id="WMV08574.1"/>
    </source>
</evidence>
<evidence type="ECO:0000256" key="1">
    <source>
        <dbReference type="SAM" id="MobiDB-lite"/>
    </source>
</evidence>
<name>A0AAF0T8B3_SOLVR</name>
<organism evidence="2 3">
    <name type="scientific">Solanum verrucosum</name>
    <dbReference type="NCBI Taxonomy" id="315347"/>
    <lineage>
        <taxon>Eukaryota</taxon>
        <taxon>Viridiplantae</taxon>
        <taxon>Streptophyta</taxon>
        <taxon>Embryophyta</taxon>
        <taxon>Tracheophyta</taxon>
        <taxon>Spermatophyta</taxon>
        <taxon>Magnoliopsida</taxon>
        <taxon>eudicotyledons</taxon>
        <taxon>Gunneridae</taxon>
        <taxon>Pentapetalae</taxon>
        <taxon>asterids</taxon>
        <taxon>lamiids</taxon>
        <taxon>Solanales</taxon>
        <taxon>Solanaceae</taxon>
        <taxon>Solanoideae</taxon>
        <taxon>Solaneae</taxon>
        <taxon>Solanum</taxon>
    </lineage>
</organism>
<dbReference type="AlphaFoldDB" id="A0AAF0T8B3"/>
<sequence>MRQTKGESPSQSTISNNFAERSASAVF</sequence>
<gene>
    <name evidence="2" type="ORF">MTR67_001959</name>
</gene>
<dbReference type="Proteomes" id="UP001234989">
    <property type="component" value="Chromosome 1"/>
</dbReference>
<evidence type="ECO:0000313" key="3">
    <source>
        <dbReference type="Proteomes" id="UP001234989"/>
    </source>
</evidence>
<proteinExistence type="predicted"/>
<feature type="compositionally biased region" description="Polar residues" evidence="1">
    <location>
        <begin position="1"/>
        <end position="19"/>
    </location>
</feature>
<protein>
    <submittedName>
        <fullName evidence="2">Uncharacterized protein</fullName>
    </submittedName>
</protein>
<accession>A0AAF0T8B3</accession>
<dbReference type="EMBL" id="CP133612">
    <property type="protein sequence ID" value="WMV08574.1"/>
    <property type="molecule type" value="Genomic_DNA"/>
</dbReference>
<reference evidence="2" key="1">
    <citation type="submission" date="2023-08" db="EMBL/GenBank/DDBJ databases">
        <title>A de novo genome assembly of Solanum verrucosum Schlechtendal, a Mexican diploid species geographically isolated from the other diploid A-genome species in potato relatives.</title>
        <authorList>
            <person name="Hosaka K."/>
        </authorList>
    </citation>
    <scope>NUCLEOTIDE SEQUENCE</scope>
    <source>
        <tissue evidence="2">Young leaves</tissue>
    </source>
</reference>